<dbReference type="GO" id="GO:0016887">
    <property type="term" value="F:ATP hydrolysis activity"/>
    <property type="evidence" value="ECO:0007669"/>
    <property type="project" value="InterPro"/>
</dbReference>
<dbReference type="InterPro" id="IPR050764">
    <property type="entry name" value="CbbQ/NirQ/NorQ/GpvN"/>
</dbReference>
<comment type="similarity">
    <text evidence="3">Belongs to the MoxR family.</text>
</comment>
<dbReference type="FunFam" id="3.40.50.300:FF:000640">
    <property type="entry name" value="MoxR family ATPase"/>
    <property type="match status" value="1"/>
</dbReference>
<dbReference type="EMBL" id="CADCWM010000442">
    <property type="protein sequence ID" value="CAA9559324.1"/>
    <property type="molecule type" value="Genomic_DNA"/>
</dbReference>
<dbReference type="Gene3D" id="1.10.8.80">
    <property type="entry name" value="Magnesium chelatase subunit I, C-Terminal domain"/>
    <property type="match status" value="1"/>
</dbReference>
<dbReference type="SMART" id="SM00382">
    <property type="entry name" value="AAA"/>
    <property type="match status" value="1"/>
</dbReference>
<evidence type="ECO:0000313" key="5">
    <source>
        <dbReference type="EMBL" id="CAA9559324.1"/>
    </source>
</evidence>
<evidence type="ECO:0000256" key="2">
    <source>
        <dbReference type="ARBA" id="ARBA00022840"/>
    </source>
</evidence>
<evidence type="ECO:0000259" key="4">
    <source>
        <dbReference type="SMART" id="SM00382"/>
    </source>
</evidence>
<dbReference type="SUPFAM" id="SSF52540">
    <property type="entry name" value="P-loop containing nucleoside triphosphate hydrolases"/>
    <property type="match status" value="1"/>
</dbReference>
<dbReference type="Gene3D" id="3.40.50.300">
    <property type="entry name" value="P-loop containing nucleotide triphosphate hydrolases"/>
    <property type="match status" value="1"/>
</dbReference>
<gene>
    <name evidence="5" type="ORF">AVDCRST_MAG88-1365</name>
</gene>
<reference evidence="5" key="1">
    <citation type="submission" date="2020-02" db="EMBL/GenBank/DDBJ databases">
        <authorList>
            <person name="Meier V. D."/>
        </authorList>
    </citation>
    <scope>NUCLEOTIDE SEQUENCE</scope>
    <source>
        <strain evidence="5">AVDCRST_MAG88</strain>
    </source>
</reference>
<dbReference type="InterPro" id="IPR041628">
    <property type="entry name" value="ChlI/MoxR_AAA_lid"/>
</dbReference>
<keyword evidence="2" id="KW-0067">ATP-binding</keyword>
<sequence length="324" mass="35229">MTVTTAPAGQTPVTHFTERVVGNVERVILGKRRQIEYLLTALLCQGHVLIEDVPGTGKTMLARALAASMGLTFKRVQCTPDLLPNDVTGVSIFNQASGRFEFQPGPIFANVLLADEINRATPRTQAALLEAMQEGQVTVDGITHRLPAPFLVLATQNPVEFEGTFPLPEAQLDRFLLRLPLGYPAEAEEIRMLRNLRRRHPIETVAPVVDGAELPALYATVTDVHVDESLERYVLGLVRATRAHPDLAVGASPRGSLALYKTAQALAALRGRDYATPDDLKELAPIALPHRLLVKPESQLRGRDAGSIVAEVLGRTPLDIGEGR</sequence>
<evidence type="ECO:0000256" key="1">
    <source>
        <dbReference type="ARBA" id="ARBA00022741"/>
    </source>
</evidence>
<proteinExistence type="inferred from homology"/>
<dbReference type="GO" id="GO:0005524">
    <property type="term" value="F:ATP binding"/>
    <property type="evidence" value="ECO:0007669"/>
    <property type="project" value="UniProtKB-KW"/>
</dbReference>
<dbReference type="InterPro" id="IPR011703">
    <property type="entry name" value="ATPase_AAA-3"/>
</dbReference>
<name>A0A6J4UY21_9BACT</name>
<dbReference type="Pfam" id="PF17863">
    <property type="entry name" value="AAA_lid_2"/>
    <property type="match status" value="1"/>
</dbReference>
<feature type="domain" description="AAA+ ATPase" evidence="4">
    <location>
        <begin position="44"/>
        <end position="185"/>
    </location>
</feature>
<dbReference type="InterPro" id="IPR003593">
    <property type="entry name" value="AAA+_ATPase"/>
</dbReference>
<dbReference type="PANTHER" id="PTHR42759:SF5">
    <property type="entry name" value="METHANOL DEHYDROGENASE REGULATOR"/>
    <property type="match status" value="1"/>
</dbReference>
<evidence type="ECO:0000256" key="3">
    <source>
        <dbReference type="ARBA" id="ARBA00061607"/>
    </source>
</evidence>
<dbReference type="Pfam" id="PF07726">
    <property type="entry name" value="AAA_3"/>
    <property type="match status" value="1"/>
</dbReference>
<dbReference type="InterPro" id="IPR027417">
    <property type="entry name" value="P-loop_NTPase"/>
</dbReference>
<dbReference type="PANTHER" id="PTHR42759">
    <property type="entry name" value="MOXR FAMILY PROTEIN"/>
    <property type="match status" value="1"/>
</dbReference>
<dbReference type="CDD" id="cd00009">
    <property type="entry name" value="AAA"/>
    <property type="match status" value="1"/>
</dbReference>
<keyword evidence="1" id="KW-0547">Nucleotide-binding</keyword>
<dbReference type="PIRSF" id="PIRSF002849">
    <property type="entry name" value="AAA_ATPase_chaperone_MoxR_prd"/>
    <property type="match status" value="1"/>
</dbReference>
<protein>
    <submittedName>
        <fullName evidence="5">FIG022979: MoxR-like ATPases</fullName>
    </submittedName>
</protein>
<organism evidence="5">
    <name type="scientific">uncultured Thermomicrobiales bacterium</name>
    <dbReference type="NCBI Taxonomy" id="1645740"/>
    <lineage>
        <taxon>Bacteria</taxon>
        <taxon>Pseudomonadati</taxon>
        <taxon>Thermomicrobiota</taxon>
        <taxon>Thermomicrobia</taxon>
        <taxon>Thermomicrobiales</taxon>
        <taxon>environmental samples</taxon>
    </lineage>
</organism>
<accession>A0A6J4UY21</accession>
<dbReference type="AlphaFoldDB" id="A0A6J4UY21"/>